<dbReference type="OrthoDB" id="110606at2759"/>
<dbReference type="PANTHER" id="PTHR46186">
    <property type="entry name" value="CYSTATIN"/>
    <property type="match status" value="1"/>
</dbReference>
<dbReference type="GO" id="GO:0031982">
    <property type="term" value="C:vesicle"/>
    <property type="evidence" value="ECO:0007669"/>
    <property type="project" value="TreeGrafter"/>
</dbReference>
<dbReference type="EMBL" id="HG807186">
    <property type="protein sequence ID" value="CDW60548.1"/>
    <property type="molecule type" value="Genomic_DNA"/>
</dbReference>
<evidence type="ECO:0000259" key="5">
    <source>
        <dbReference type="SMART" id="SM00043"/>
    </source>
</evidence>
<dbReference type="Proteomes" id="UP000030665">
    <property type="component" value="Unassembled WGS sequence"/>
</dbReference>
<dbReference type="GO" id="GO:0005615">
    <property type="term" value="C:extracellular space"/>
    <property type="evidence" value="ECO:0007669"/>
    <property type="project" value="TreeGrafter"/>
</dbReference>
<dbReference type="InterPro" id="IPR000010">
    <property type="entry name" value="Cystatin_dom"/>
</dbReference>
<evidence type="ECO:0000313" key="7">
    <source>
        <dbReference type="Proteomes" id="UP000030665"/>
    </source>
</evidence>
<accession>A0A077ZLD5</accession>
<organism evidence="6 7">
    <name type="scientific">Trichuris trichiura</name>
    <name type="common">Whipworm</name>
    <name type="synonym">Trichocephalus trichiurus</name>
    <dbReference type="NCBI Taxonomy" id="36087"/>
    <lineage>
        <taxon>Eukaryota</taxon>
        <taxon>Metazoa</taxon>
        <taxon>Ecdysozoa</taxon>
        <taxon>Nematoda</taxon>
        <taxon>Enoplea</taxon>
        <taxon>Dorylaimia</taxon>
        <taxon>Trichinellida</taxon>
        <taxon>Trichuridae</taxon>
        <taxon>Trichuris</taxon>
    </lineage>
</organism>
<dbReference type="GO" id="GO:0005737">
    <property type="term" value="C:cytoplasm"/>
    <property type="evidence" value="ECO:0007669"/>
    <property type="project" value="TreeGrafter"/>
</dbReference>
<dbReference type="STRING" id="36087.A0A077ZLD5"/>
<feature type="domain" description="Cystatin" evidence="5">
    <location>
        <begin position="19"/>
        <end position="111"/>
    </location>
</feature>
<reference evidence="6" key="1">
    <citation type="submission" date="2014-01" db="EMBL/GenBank/DDBJ databases">
        <authorList>
            <person name="Aslett M."/>
        </authorList>
    </citation>
    <scope>NUCLEOTIDE SEQUENCE</scope>
</reference>
<feature type="chain" id="PRO_5018769452" evidence="4">
    <location>
        <begin position="19"/>
        <end position="116"/>
    </location>
</feature>
<keyword evidence="2" id="KW-0646">Protease inhibitor</keyword>
<dbReference type="CDD" id="cd00042">
    <property type="entry name" value="CY"/>
    <property type="match status" value="1"/>
</dbReference>
<keyword evidence="4" id="KW-0732">Signal</keyword>
<gene>
    <name evidence="6" type="ORF">TTRE_0000893501</name>
</gene>
<feature type="signal peptide" evidence="4">
    <location>
        <begin position="1"/>
        <end position="18"/>
    </location>
</feature>
<proteinExistence type="inferred from homology"/>
<dbReference type="PANTHER" id="PTHR46186:SF2">
    <property type="entry name" value="CYSTATIN"/>
    <property type="match status" value="1"/>
</dbReference>
<dbReference type="SUPFAM" id="SSF54403">
    <property type="entry name" value="Cystatin/monellin"/>
    <property type="match status" value="1"/>
</dbReference>
<evidence type="ECO:0000256" key="3">
    <source>
        <dbReference type="ARBA" id="ARBA00022704"/>
    </source>
</evidence>
<evidence type="ECO:0000256" key="2">
    <source>
        <dbReference type="ARBA" id="ARBA00022690"/>
    </source>
</evidence>
<dbReference type="AlphaFoldDB" id="A0A077ZLD5"/>
<dbReference type="Gene3D" id="3.10.450.10">
    <property type="match status" value="1"/>
</dbReference>
<evidence type="ECO:0000256" key="4">
    <source>
        <dbReference type="SAM" id="SignalP"/>
    </source>
</evidence>
<evidence type="ECO:0000313" key="6">
    <source>
        <dbReference type="EMBL" id="CDW60548.1"/>
    </source>
</evidence>
<dbReference type="GO" id="GO:0004869">
    <property type="term" value="F:cysteine-type endopeptidase inhibitor activity"/>
    <property type="evidence" value="ECO:0007669"/>
    <property type="project" value="UniProtKB-KW"/>
</dbReference>
<dbReference type="Pfam" id="PF00031">
    <property type="entry name" value="Cystatin"/>
    <property type="match status" value="1"/>
</dbReference>
<dbReference type="SMART" id="SM00043">
    <property type="entry name" value="CY"/>
    <property type="match status" value="1"/>
</dbReference>
<keyword evidence="3" id="KW-0789">Thiol protease inhibitor</keyword>
<protein>
    <submittedName>
        <fullName evidence="6">Cystatin domain containing protein</fullName>
    </submittedName>
</protein>
<sequence>MLKVTAFLFAFTFAVSSGTLEGGWFPLDVKSEEAKRVAHKSLADRNTKSNSAYHDMLIKIVEASSQVVAGANYKLDVYIGLSNCAKKDVGRKFNRSLCLTLKFMQIDFCSHLQEVC</sequence>
<reference evidence="6" key="2">
    <citation type="submission" date="2014-03" db="EMBL/GenBank/DDBJ databases">
        <title>The whipworm genome and dual-species transcriptomics of an intimate host-pathogen interaction.</title>
        <authorList>
            <person name="Foth B.J."/>
            <person name="Tsai I.J."/>
            <person name="Reid A.J."/>
            <person name="Bancroft A.J."/>
            <person name="Nichol S."/>
            <person name="Tracey A."/>
            <person name="Holroyd N."/>
            <person name="Cotton J.A."/>
            <person name="Stanley E.J."/>
            <person name="Zarowiecki M."/>
            <person name="Liu J.Z."/>
            <person name="Huckvale T."/>
            <person name="Cooper P.J."/>
            <person name="Grencis R.K."/>
            <person name="Berriman M."/>
        </authorList>
    </citation>
    <scope>NUCLEOTIDE SEQUENCE [LARGE SCALE GENOMIC DNA]</scope>
</reference>
<dbReference type="InterPro" id="IPR046350">
    <property type="entry name" value="Cystatin_sf"/>
</dbReference>
<comment type="similarity">
    <text evidence="1">Belongs to the cystatin family.</text>
</comment>
<name>A0A077ZLD5_TRITR</name>
<evidence type="ECO:0000256" key="1">
    <source>
        <dbReference type="ARBA" id="ARBA00009403"/>
    </source>
</evidence>
<keyword evidence="7" id="KW-1185">Reference proteome</keyword>